<evidence type="ECO:0000256" key="5">
    <source>
        <dbReference type="ARBA" id="ARBA00023136"/>
    </source>
</evidence>
<dbReference type="GO" id="GO:0030906">
    <property type="term" value="C:retromer, cargo-selective complex"/>
    <property type="evidence" value="ECO:0007669"/>
    <property type="project" value="InterPro"/>
</dbReference>
<evidence type="ECO:0000313" key="9">
    <source>
        <dbReference type="Proteomes" id="UP000306954"/>
    </source>
</evidence>
<reference evidence="8 9" key="1">
    <citation type="submission" date="2019-03" db="EMBL/GenBank/DDBJ databases">
        <title>Sequencing 23 genomes of Wallemia ichthyophaga.</title>
        <authorList>
            <person name="Gostincar C."/>
        </authorList>
    </citation>
    <scope>NUCLEOTIDE SEQUENCE [LARGE SCALE GENOMIC DNA]</scope>
    <source>
        <strain evidence="8 9">EXF-8621</strain>
    </source>
</reference>
<dbReference type="GO" id="GO:0042147">
    <property type="term" value="P:retrograde transport, endosome to Golgi"/>
    <property type="evidence" value="ECO:0007669"/>
    <property type="project" value="InterPro"/>
</dbReference>
<evidence type="ECO:0000256" key="4">
    <source>
        <dbReference type="ARBA" id="ARBA00022927"/>
    </source>
</evidence>
<comment type="caution">
    <text evidence="8">The sequence shown here is derived from an EMBL/GenBank/DDBJ whole genome shotgun (WGS) entry which is preliminary data.</text>
</comment>
<comment type="similarity">
    <text evidence="2 6">Belongs to the VPS35 family.</text>
</comment>
<organism evidence="8 9">
    <name type="scientific">Wallemia ichthyophaga</name>
    <dbReference type="NCBI Taxonomy" id="245174"/>
    <lineage>
        <taxon>Eukaryota</taxon>
        <taxon>Fungi</taxon>
        <taxon>Dikarya</taxon>
        <taxon>Basidiomycota</taxon>
        <taxon>Wallemiomycotina</taxon>
        <taxon>Wallemiomycetes</taxon>
        <taxon>Wallemiales</taxon>
        <taxon>Wallemiaceae</taxon>
        <taxon>Wallemia</taxon>
    </lineage>
</organism>
<dbReference type="EMBL" id="SPOF01000016">
    <property type="protein sequence ID" value="TIB13055.1"/>
    <property type="molecule type" value="Genomic_DNA"/>
</dbReference>
<dbReference type="Pfam" id="PF03635">
    <property type="entry name" value="Vps35"/>
    <property type="match status" value="1"/>
</dbReference>
<dbReference type="GO" id="GO:0005829">
    <property type="term" value="C:cytosol"/>
    <property type="evidence" value="ECO:0007669"/>
    <property type="project" value="GOC"/>
</dbReference>
<dbReference type="PIRSF" id="PIRSF009375">
    <property type="entry name" value="Retromer_Vps35"/>
    <property type="match status" value="1"/>
</dbReference>
<dbReference type="PANTHER" id="PTHR11099:SF0">
    <property type="entry name" value="VACUOLAR PROTEIN SORTING-ASSOCIATED PROTEIN 35"/>
    <property type="match status" value="1"/>
</dbReference>
<evidence type="ECO:0000313" key="8">
    <source>
        <dbReference type="EMBL" id="TIB13055.1"/>
    </source>
</evidence>
<gene>
    <name evidence="8" type="ORF">E3P90_01786</name>
</gene>
<accession>A0A4T0I428</accession>
<dbReference type="PANTHER" id="PTHR11099">
    <property type="entry name" value="VACUOLAR SORTING PROTEIN 35"/>
    <property type="match status" value="1"/>
</dbReference>
<dbReference type="Gene3D" id="1.25.40.660">
    <property type="entry name" value="Vacuolar protein sorting-associated protein 35, helical subcomplex Vps35-C"/>
    <property type="match status" value="1"/>
</dbReference>
<dbReference type="InterPro" id="IPR042491">
    <property type="entry name" value="Vps35_C"/>
</dbReference>
<evidence type="ECO:0000256" key="3">
    <source>
        <dbReference type="ARBA" id="ARBA00022448"/>
    </source>
</evidence>
<proteinExistence type="inferred from homology"/>
<sequence>MDEPKLLIEALSAVKTHQIQMKKCLDSDELIDAFKSASAMLSELRTSSLGPKAYYELYMSIFDSLRFLSTYLYDAHMSSKHHLADLYELVQYASNIIPRLYLMITVASVYMSVPDAPVREIIKDIMEMSRGVQHPIRGLFLRHYLSGQTRDYLPVTLNSTDKSQGTLNDSIAFILSNFIEMNKLWVRLQHQGHSRDRERRELERKELRILVGTNLVRLSQLEELDLHTYQSVILPNILEQVVNCRDVIAQEYLMEVVIQVFPDEFQLNTLTPFLTAASQLNTRVNIKQIVISLIDRLSQYARREAEQQSPEDLKQQDVEIEKRLQEKVRAKREGEKNGSATSEKTSGKGKGREEEVEKYRGIPHSVKLFEMFWEQIVRLIDTRPDLSMQDITALLGSLLVLSLNCYPDRLEYVDQVLSFTQAKLDEVPQHSPATVTNVLALLRAPIGSYKSMLTLLALTSYAPLLRMQPYHSRKSVAQDICRALLDSHTIVSDEQDVGDLLDLCAVLISDAPHDATDTDSESDMELASEQGSLARLIHLFHSDDPPTQFALLRKTGEKLGRGGRRIVFTFPTLVTRAIQLSRSYAHDALFAFIHQSIFHLHVLADTPEDCARLFIRAAAAASTAEKEKEKEMGAVAYELFSEALLLVEEQVVSSKYQMRLVAEATRALQRLEVNAHDYATLADKLINLAAKMVKKSHQAESLMVASGVYTHEEDKLGRVLGRAADIASHLIDPLTSAQVYVDILDTYLMYLEDGAGVESVANLSNAANGVVECISTKIDQVDAVDNHPISVELKAPSTVDVNLTVHNVVSHFKRTLEHIHRKKSQVPAFHNVNIAGPCLRYGIHSGCSFLNPGFQMSTPNSVERHLRRLSDKDKMVMRRSLPIYLVIVGVNCYLQYFQAHVLLEHRALHWVLELSGCYLTLVLFKGVLKMLGVVRGDVGLTNAVHWRFTADYGIKAQGEKTQAVGESKRE</sequence>
<keyword evidence="4 6" id="KW-0653">Protein transport</keyword>
<dbReference type="AlphaFoldDB" id="A0A4T0I428"/>
<evidence type="ECO:0000256" key="6">
    <source>
        <dbReference type="PIRNR" id="PIRNR009375"/>
    </source>
</evidence>
<dbReference type="Proteomes" id="UP000306954">
    <property type="component" value="Unassembled WGS sequence"/>
</dbReference>
<feature type="region of interest" description="Disordered" evidence="7">
    <location>
        <begin position="329"/>
        <end position="356"/>
    </location>
</feature>
<dbReference type="GO" id="GO:0006886">
    <property type="term" value="P:intracellular protein transport"/>
    <property type="evidence" value="ECO:0007669"/>
    <property type="project" value="TreeGrafter"/>
</dbReference>
<keyword evidence="3 6" id="KW-0813">Transport</keyword>
<protein>
    <recommendedName>
        <fullName evidence="6">Vacuolar protein sorting-associated protein 35</fullName>
    </recommendedName>
</protein>
<dbReference type="InterPro" id="IPR005378">
    <property type="entry name" value="Vps35"/>
</dbReference>
<dbReference type="GO" id="GO:0005770">
    <property type="term" value="C:late endosome"/>
    <property type="evidence" value="ECO:0007669"/>
    <property type="project" value="TreeGrafter"/>
</dbReference>
<name>A0A4T0I428_WALIC</name>
<keyword evidence="5" id="KW-0472">Membrane</keyword>
<evidence type="ECO:0000256" key="7">
    <source>
        <dbReference type="SAM" id="MobiDB-lite"/>
    </source>
</evidence>
<comment type="subcellular location">
    <subcellularLocation>
        <location evidence="1">Membrane</location>
        <topology evidence="1">Peripheral membrane protein</topology>
    </subcellularLocation>
</comment>
<evidence type="ECO:0000256" key="2">
    <source>
        <dbReference type="ARBA" id="ARBA00006536"/>
    </source>
</evidence>
<comment type="function">
    <text evidence="6">Plays a role in vesicular protein sorting.</text>
</comment>
<evidence type="ECO:0000256" key="1">
    <source>
        <dbReference type="ARBA" id="ARBA00004170"/>
    </source>
</evidence>